<evidence type="ECO:0000313" key="2">
    <source>
        <dbReference type="EMBL" id="CAL5227134.1"/>
    </source>
</evidence>
<feature type="compositionally biased region" description="Low complexity" evidence="1">
    <location>
        <begin position="79"/>
        <end position="126"/>
    </location>
</feature>
<accession>A0ABP1G4S8</accession>
<reference evidence="2 3" key="1">
    <citation type="submission" date="2024-06" db="EMBL/GenBank/DDBJ databases">
        <authorList>
            <person name="Kraege A."/>
            <person name="Thomma B."/>
        </authorList>
    </citation>
    <scope>NUCLEOTIDE SEQUENCE [LARGE SCALE GENOMIC DNA]</scope>
</reference>
<feature type="compositionally biased region" description="Basic and acidic residues" evidence="1">
    <location>
        <begin position="26"/>
        <end position="41"/>
    </location>
</feature>
<evidence type="ECO:0000313" key="3">
    <source>
        <dbReference type="Proteomes" id="UP001497392"/>
    </source>
</evidence>
<sequence length="533" mass="57289">MTRKQPSAFVSELEMHPPSLTQPSSSDDKQMAQSDSDREHSAVPTLDSKQAHAAPEVEGPAGKASGQCHTAAPAPTHLSVSSAGSAAPVQASAATPSSDQQVSAASSESASAAAASQSSPAETPAADECAPLHPKELHVAAALLVVLHRAQKEGRGALAALKELLKSNDPHTSLFLQMLPEDGELPSLKQLESSSATRDWLHSTFELCRSAECQPLELFTRRTLCSTHLRAAHSVGSTEFAARQQRLQAVETSLALSSAAESREDEILRILHDRVELLAQHSVAPKVRALITQLLRETIKMLDLDREQRGASPILMIAGANTSFTVCIDHMLPGVLDALLEHTNEDLTSVNALLKMVPPLDRALDAYRDRATAAKKSPTDIVMLEAAVQGWPRLAPRGTGLPNMIFATIASGVPSILLLPEDATPPKVSIEQATPEQMEVVQRFAGLCLESLPPEIVAIFREMTDYLDISDRGDLLKRALDEQEHPSKALLIKLFPGIREELFCALDSEHVHMFPGLIKAAALHIQSFVQASP</sequence>
<keyword evidence="3" id="KW-1185">Reference proteome</keyword>
<feature type="region of interest" description="Disordered" evidence="1">
    <location>
        <begin position="1"/>
        <end position="128"/>
    </location>
</feature>
<gene>
    <name evidence="2" type="primary">g10045</name>
    <name evidence="2" type="ORF">VP750_LOCUS9040</name>
</gene>
<comment type="caution">
    <text evidence="2">The sequence shown here is derived from an EMBL/GenBank/DDBJ whole genome shotgun (WGS) entry which is preliminary data.</text>
</comment>
<organism evidence="2 3">
    <name type="scientific">Coccomyxa viridis</name>
    <dbReference type="NCBI Taxonomy" id="1274662"/>
    <lineage>
        <taxon>Eukaryota</taxon>
        <taxon>Viridiplantae</taxon>
        <taxon>Chlorophyta</taxon>
        <taxon>core chlorophytes</taxon>
        <taxon>Trebouxiophyceae</taxon>
        <taxon>Trebouxiophyceae incertae sedis</taxon>
        <taxon>Coccomyxaceae</taxon>
        <taxon>Coccomyxa</taxon>
    </lineage>
</organism>
<evidence type="ECO:0000256" key="1">
    <source>
        <dbReference type="SAM" id="MobiDB-lite"/>
    </source>
</evidence>
<dbReference type="Proteomes" id="UP001497392">
    <property type="component" value="Unassembled WGS sequence"/>
</dbReference>
<name>A0ABP1G4S8_9CHLO</name>
<dbReference type="EMBL" id="CAXHTA020000017">
    <property type="protein sequence ID" value="CAL5227134.1"/>
    <property type="molecule type" value="Genomic_DNA"/>
</dbReference>
<protein>
    <submittedName>
        <fullName evidence="2">G10045 protein</fullName>
    </submittedName>
</protein>
<proteinExistence type="predicted"/>